<dbReference type="AlphaFoldDB" id="C5R861"/>
<keyword evidence="2" id="KW-0472">Membrane</keyword>
<dbReference type="HOGENOM" id="CLU_2866695_0_0_9"/>
<evidence type="ECO:0000313" key="3">
    <source>
        <dbReference type="EMBL" id="EER75645.1"/>
    </source>
</evidence>
<evidence type="ECO:0000313" key="4">
    <source>
        <dbReference type="Proteomes" id="UP000004528"/>
    </source>
</evidence>
<reference evidence="3 4" key="1">
    <citation type="submission" date="2009-04" db="EMBL/GenBank/DDBJ databases">
        <authorList>
            <person name="Qin X."/>
            <person name="Bachman B."/>
            <person name="Battles P."/>
            <person name="Bell A."/>
            <person name="Bess C."/>
            <person name="Bickham C."/>
            <person name="Chaboub L."/>
            <person name="Chen D."/>
            <person name="Coyle M."/>
            <person name="Deiros D.R."/>
            <person name="Dinh H."/>
            <person name="Forbes L."/>
            <person name="Fowler G."/>
            <person name="Francisco L."/>
            <person name="Fu Q."/>
            <person name="Gubbala S."/>
            <person name="Hale W."/>
            <person name="Han Y."/>
            <person name="Hemphill L."/>
            <person name="Highlander S.K."/>
            <person name="Hirani K."/>
            <person name="Hogues M."/>
            <person name="Jackson L."/>
            <person name="Jakkamsetti A."/>
            <person name="Javaid M."/>
            <person name="Jiang H."/>
            <person name="Korchina V."/>
            <person name="Kovar C."/>
            <person name="Lara F."/>
            <person name="Lee S."/>
            <person name="Mata R."/>
            <person name="Mathew T."/>
            <person name="Moen C."/>
            <person name="Morales K."/>
            <person name="Munidasa M."/>
            <person name="Nazareth L."/>
            <person name="Ngo R."/>
            <person name="Nguyen L."/>
            <person name="Okwuonu G."/>
            <person name="Ongeri F."/>
            <person name="Patil S."/>
            <person name="Petrosino J."/>
            <person name="Pham C."/>
            <person name="Pham P."/>
            <person name="Pu L.-L."/>
            <person name="Puazo M."/>
            <person name="Raj R."/>
            <person name="Reid J."/>
            <person name="Rouhana J."/>
            <person name="Saada N."/>
            <person name="Shang Y."/>
            <person name="Simmons D."/>
            <person name="Thornton R."/>
            <person name="Warren J."/>
            <person name="Weissenberger G."/>
            <person name="Zhang J."/>
            <person name="Zhang L."/>
            <person name="Zhou C."/>
            <person name="Zhu D."/>
            <person name="Muzny D."/>
            <person name="Worley K."/>
            <person name="Gibbs R."/>
        </authorList>
    </citation>
    <scope>NUCLEOTIDE SEQUENCE [LARGE SCALE GENOMIC DNA]</scope>
    <source>
        <strain evidence="3 4">ATCC 33313</strain>
    </source>
</reference>
<protein>
    <submittedName>
        <fullName evidence="3">Uncharacterized protein</fullName>
    </submittedName>
</protein>
<gene>
    <name evidence="3" type="ORF">HMPREF0877_0156</name>
</gene>
<dbReference type="Proteomes" id="UP000004528">
    <property type="component" value="Unassembled WGS sequence"/>
</dbReference>
<sequence>MWPFVLALVLFVIGSIGYIFNSFIEGSNQGQQYKMNKINEQNARLENELLRQKLAELEKKNNLR</sequence>
<dbReference type="RefSeq" id="WP_002829080.1">
    <property type="nucleotide sequence ID" value="NZ_GG697136.1"/>
</dbReference>
<accession>C5R861</accession>
<organism evidence="3 4">
    <name type="scientific">Weissella paramesenteroides ATCC 33313</name>
    <dbReference type="NCBI Taxonomy" id="585506"/>
    <lineage>
        <taxon>Bacteria</taxon>
        <taxon>Bacillati</taxon>
        <taxon>Bacillota</taxon>
        <taxon>Bacilli</taxon>
        <taxon>Lactobacillales</taxon>
        <taxon>Lactobacillaceae</taxon>
        <taxon>Weissella</taxon>
    </lineage>
</organism>
<keyword evidence="2" id="KW-0812">Transmembrane</keyword>
<evidence type="ECO:0000256" key="1">
    <source>
        <dbReference type="SAM" id="Coils"/>
    </source>
</evidence>
<proteinExistence type="predicted"/>
<name>C5R861_WEIPA</name>
<keyword evidence="1" id="KW-0175">Coiled coil</keyword>
<feature type="coiled-coil region" evidence="1">
    <location>
        <begin position="28"/>
        <end position="60"/>
    </location>
</feature>
<comment type="caution">
    <text evidence="3">The sequence shown here is derived from an EMBL/GenBank/DDBJ whole genome shotgun (WGS) entry which is preliminary data.</text>
</comment>
<dbReference type="STRING" id="585506.HMPREF0877_0156"/>
<keyword evidence="2" id="KW-1133">Transmembrane helix</keyword>
<keyword evidence="4" id="KW-1185">Reference proteome</keyword>
<evidence type="ECO:0000256" key="2">
    <source>
        <dbReference type="SAM" id="Phobius"/>
    </source>
</evidence>
<feature type="transmembrane region" description="Helical" evidence="2">
    <location>
        <begin position="6"/>
        <end position="24"/>
    </location>
</feature>
<dbReference type="EMBL" id="ACKU01000004">
    <property type="protein sequence ID" value="EER75645.1"/>
    <property type="molecule type" value="Genomic_DNA"/>
</dbReference>